<proteinExistence type="predicted"/>
<feature type="chain" id="PRO_5043945152" evidence="3">
    <location>
        <begin position="40"/>
        <end position="494"/>
    </location>
</feature>
<dbReference type="EMBL" id="JANCYW010000014">
    <property type="protein sequence ID" value="KAK4537807.1"/>
    <property type="molecule type" value="Genomic_DNA"/>
</dbReference>
<keyword evidence="5" id="KW-1185">Reference proteome</keyword>
<evidence type="ECO:0000256" key="3">
    <source>
        <dbReference type="SAM" id="SignalP"/>
    </source>
</evidence>
<protein>
    <submittedName>
        <fullName evidence="4">Uncharacterized protein</fullName>
    </submittedName>
</protein>
<organism evidence="4 5">
    <name type="scientific">Cyanidium caldarium</name>
    <name type="common">Red alga</name>
    <dbReference type="NCBI Taxonomy" id="2771"/>
    <lineage>
        <taxon>Eukaryota</taxon>
        <taxon>Rhodophyta</taxon>
        <taxon>Bangiophyceae</taxon>
        <taxon>Cyanidiales</taxon>
        <taxon>Cyanidiaceae</taxon>
        <taxon>Cyanidium</taxon>
    </lineage>
</organism>
<evidence type="ECO:0000256" key="2">
    <source>
        <dbReference type="SAM" id="Phobius"/>
    </source>
</evidence>
<name>A0AAV9IZQ6_CYACA</name>
<keyword evidence="3" id="KW-0732">Signal</keyword>
<reference evidence="4 5" key="1">
    <citation type="submission" date="2022-07" db="EMBL/GenBank/DDBJ databases">
        <title>Genome-wide signatures of adaptation to extreme environments.</title>
        <authorList>
            <person name="Cho C.H."/>
            <person name="Yoon H.S."/>
        </authorList>
    </citation>
    <scope>NUCLEOTIDE SEQUENCE [LARGE SCALE GENOMIC DNA]</scope>
    <source>
        <strain evidence="4 5">DBV 063 E5</strain>
    </source>
</reference>
<comment type="caution">
    <text evidence="4">The sequence shown here is derived from an EMBL/GenBank/DDBJ whole genome shotgun (WGS) entry which is preliminary data.</text>
</comment>
<evidence type="ECO:0000313" key="4">
    <source>
        <dbReference type="EMBL" id="KAK4537807.1"/>
    </source>
</evidence>
<accession>A0AAV9IZQ6</accession>
<keyword evidence="2" id="KW-0812">Transmembrane</keyword>
<keyword evidence="2" id="KW-0472">Membrane</keyword>
<feature type="region of interest" description="Disordered" evidence="1">
    <location>
        <begin position="466"/>
        <end position="494"/>
    </location>
</feature>
<feature type="signal peptide" evidence="3">
    <location>
        <begin position="1"/>
        <end position="39"/>
    </location>
</feature>
<evidence type="ECO:0000313" key="5">
    <source>
        <dbReference type="Proteomes" id="UP001301350"/>
    </source>
</evidence>
<dbReference type="AlphaFoldDB" id="A0AAV9IZQ6"/>
<gene>
    <name evidence="4" type="ORF">CDCA_CDCA14G3832</name>
</gene>
<evidence type="ECO:0000256" key="1">
    <source>
        <dbReference type="SAM" id="MobiDB-lite"/>
    </source>
</evidence>
<feature type="compositionally biased region" description="Pro residues" evidence="1">
    <location>
        <begin position="321"/>
        <end position="331"/>
    </location>
</feature>
<feature type="transmembrane region" description="Helical" evidence="2">
    <location>
        <begin position="370"/>
        <end position="399"/>
    </location>
</feature>
<keyword evidence="2" id="KW-1133">Transmembrane helix</keyword>
<feature type="region of interest" description="Disordered" evidence="1">
    <location>
        <begin position="312"/>
        <end position="333"/>
    </location>
</feature>
<sequence>MAAIDWQRPAFPPPTRQRLYTLLLLCTAFLFLKPATVRASTESPSPPPFWNATFHFEDGERNATVNEQRQMAVLYALHLWEQRYSGSRLRNISCNFVFANQSTPLDTDAATYYTDQYVVTQSFVSTATDFAEYYTVGGYQLAGTDPIRKTPFGPFDSHNSSSLQCWVYFLTDRNRFYAGTDGRPPTDEYDLPTFTLRATASVLGFGGLLRYHADTERLAYVVGADGFTSFSYFDTFVYSSLTDSGADLFPLAILGVQPTDQGQVLPYATNDALRFAYTTDAEAMPQLYAPNPFAAGASVYFLNTFEQLQPPSVSGARLPQQLPPPPPPPPSFMDAQYPPGLASHDIDERMLQILSCSSHQACAHFVAQTWPVYGAILFVLAMIVASLLLSLLVVLLARWHGHRERRRKRVLEEEGDEMLSDGRDGAGHADPHVFERQVGDVIGECATVNAAAGDGDEYWQATSVTHMPRSAHSPMPTRNRSRPPPAGVHHHTGE</sequence>
<dbReference type="Proteomes" id="UP001301350">
    <property type="component" value="Unassembled WGS sequence"/>
</dbReference>